<evidence type="ECO:0000313" key="1">
    <source>
        <dbReference type="EMBL" id="OEZ95003.1"/>
    </source>
</evidence>
<comment type="caution">
    <text evidence="1">The sequence shown here is derived from an EMBL/GenBank/DDBJ whole genome shotgun (WGS) entry which is preliminary data.</text>
</comment>
<gene>
    <name evidence="1" type="ORF">DUPY_43850</name>
</gene>
<name>A0A1E7WCF5_9BURK</name>
<organism evidence="1 2">
    <name type="scientific">Duganella phyllosphaerae</name>
    <dbReference type="NCBI Taxonomy" id="762836"/>
    <lineage>
        <taxon>Bacteria</taxon>
        <taxon>Pseudomonadati</taxon>
        <taxon>Pseudomonadota</taxon>
        <taxon>Betaproteobacteria</taxon>
        <taxon>Burkholderiales</taxon>
        <taxon>Oxalobacteraceae</taxon>
        <taxon>Telluria group</taxon>
        <taxon>Duganella</taxon>
    </lineage>
</organism>
<dbReference type="Proteomes" id="UP000175989">
    <property type="component" value="Unassembled WGS sequence"/>
</dbReference>
<protein>
    <submittedName>
        <fullName evidence="1">Uncharacterized protein</fullName>
    </submittedName>
</protein>
<dbReference type="EMBL" id="LROM01000127">
    <property type="protein sequence ID" value="OEZ95003.1"/>
    <property type="molecule type" value="Genomic_DNA"/>
</dbReference>
<evidence type="ECO:0000313" key="2">
    <source>
        <dbReference type="Proteomes" id="UP000175989"/>
    </source>
</evidence>
<accession>A0A1E7WCF5</accession>
<dbReference type="AlphaFoldDB" id="A0A1E7WCF5"/>
<proteinExistence type="predicted"/>
<sequence>MPLSNETCTVSPAASAALKVPLTVCAATLVTRSVLLAPLSAENDTPAPVVSGATVSMATGAETAATPALPTASVQVPALTLTVAAPAATPLAGVSRAVYSSGLAVAAKLLSTPLVTCTSPAAKPSGASLNVNTTTVASPSLSAVDWVVMASVGATVSTAISGVMPLPPASPRKSV</sequence>
<dbReference type="PATRIC" id="fig|762836.4.peg.4515"/>
<keyword evidence="2" id="KW-1185">Reference proteome</keyword>
<reference evidence="2" key="1">
    <citation type="journal article" date="2016" name="Front. Microbiol.">
        <title>Molecular Keys to the Janthinobacterium and Duganella spp. Interaction with the Plant Pathogen Fusarium graminearum.</title>
        <authorList>
            <person name="Haack F.S."/>
            <person name="Poehlein A."/>
            <person name="Kroger C."/>
            <person name="Voigt C.A."/>
            <person name="Piepenbring M."/>
            <person name="Bode H.B."/>
            <person name="Daniel R."/>
            <person name="Schafer W."/>
            <person name="Streit W.R."/>
        </authorList>
    </citation>
    <scope>NUCLEOTIDE SEQUENCE [LARGE SCALE GENOMIC DNA]</scope>
    <source>
        <strain evidence="2">T54</strain>
    </source>
</reference>